<dbReference type="Proteomes" id="UP000756132">
    <property type="component" value="Chromosome 1"/>
</dbReference>
<evidence type="ECO:0000313" key="4">
    <source>
        <dbReference type="Proteomes" id="UP000756132"/>
    </source>
</evidence>
<feature type="region of interest" description="Disordered" evidence="1">
    <location>
        <begin position="120"/>
        <end position="164"/>
    </location>
</feature>
<reference evidence="3" key="1">
    <citation type="submission" date="2021-12" db="EMBL/GenBank/DDBJ databases">
        <authorList>
            <person name="Zaccaron A."/>
            <person name="Stergiopoulos I."/>
        </authorList>
    </citation>
    <scope>NUCLEOTIDE SEQUENCE</scope>
    <source>
        <strain evidence="3">Race5_Kim</strain>
    </source>
</reference>
<dbReference type="AlphaFoldDB" id="A0A9Q8L761"/>
<name>A0A9Q8L761_PASFU</name>
<evidence type="ECO:0000313" key="3">
    <source>
        <dbReference type="EMBL" id="UJO12026.1"/>
    </source>
</evidence>
<feature type="compositionally biased region" description="Basic and acidic residues" evidence="1">
    <location>
        <begin position="175"/>
        <end position="189"/>
    </location>
</feature>
<accession>A0A9Q8L761</accession>
<keyword evidence="4" id="KW-1185">Reference proteome</keyword>
<dbReference type="RefSeq" id="XP_047756392.1">
    <property type="nucleotide sequence ID" value="XM_047899447.1"/>
</dbReference>
<keyword evidence="2" id="KW-1133">Transmembrane helix</keyword>
<keyword evidence="2" id="KW-0812">Transmembrane</keyword>
<dbReference type="GeneID" id="71980177"/>
<dbReference type="KEGG" id="ffu:CLAFUR5_00299"/>
<gene>
    <name evidence="3" type="ORF">CLAFUR5_00299</name>
</gene>
<evidence type="ECO:0000256" key="2">
    <source>
        <dbReference type="SAM" id="Phobius"/>
    </source>
</evidence>
<protein>
    <submittedName>
        <fullName evidence="3">Uncharacterized protein</fullName>
    </submittedName>
</protein>
<feature type="region of interest" description="Disordered" evidence="1">
    <location>
        <begin position="173"/>
        <end position="192"/>
    </location>
</feature>
<feature type="transmembrane region" description="Helical" evidence="2">
    <location>
        <begin position="6"/>
        <end position="30"/>
    </location>
</feature>
<organism evidence="3 4">
    <name type="scientific">Passalora fulva</name>
    <name type="common">Tomato leaf mold</name>
    <name type="synonym">Cladosporium fulvum</name>
    <dbReference type="NCBI Taxonomy" id="5499"/>
    <lineage>
        <taxon>Eukaryota</taxon>
        <taxon>Fungi</taxon>
        <taxon>Dikarya</taxon>
        <taxon>Ascomycota</taxon>
        <taxon>Pezizomycotina</taxon>
        <taxon>Dothideomycetes</taxon>
        <taxon>Dothideomycetidae</taxon>
        <taxon>Mycosphaerellales</taxon>
        <taxon>Mycosphaerellaceae</taxon>
        <taxon>Fulvia</taxon>
    </lineage>
</organism>
<keyword evidence="2" id="KW-0472">Membrane</keyword>
<dbReference type="EMBL" id="CP090163">
    <property type="protein sequence ID" value="UJO12026.1"/>
    <property type="molecule type" value="Genomic_DNA"/>
</dbReference>
<sequence>MKTGNGGVLAAAVLSGLFLLIVLVLLVFVLRKYIRRSVHRQRGYQTLSDTSRSSQHQYDGSVLVEAHAQHHRQIRTTTELNLAAADLVVDTKAAHPAALDSRYSCDGANAYPVIPAQVKQHGEGATKPGSLRPIDNGSADQDTRRKSRTKQPKASSPPRSIRQGAMIRAAIAASTHDERTSNSYAKKEPNGLTPWERLADARAATTNSFADTTGHLSGSTTTDAIDASPQILHGKFLFEREHDIASSLTKTTTLQQQGLPAAGLDCERHGRRDMSRSDLPSERTLLARRSTMLAQQYADLGLSVPTEITFDVC</sequence>
<proteinExistence type="predicted"/>
<evidence type="ECO:0000256" key="1">
    <source>
        <dbReference type="SAM" id="MobiDB-lite"/>
    </source>
</evidence>
<reference evidence="3" key="2">
    <citation type="journal article" date="2022" name="Microb. Genom.">
        <title>A chromosome-scale genome assembly of the tomato pathogen Cladosporium fulvum reveals a compartmentalized genome architecture and the presence of a dispensable chromosome.</title>
        <authorList>
            <person name="Zaccaron A.Z."/>
            <person name="Chen L.H."/>
            <person name="Samaras A."/>
            <person name="Stergiopoulos I."/>
        </authorList>
    </citation>
    <scope>NUCLEOTIDE SEQUENCE</scope>
    <source>
        <strain evidence="3">Race5_Kim</strain>
    </source>
</reference>